<keyword evidence="1" id="KW-0812">Transmembrane</keyword>
<gene>
    <name evidence="2" type="ORF">PHJA_001408900</name>
</gene>
<evidence type="ECO:0000313" key="3">
    <source>
        <dbReference type="Proteomes" id="UP000653305"/>
    </source>
</evidence>
<dbReference type="Proteomes" id="UP000653305">
    <property type="component" value="Unassembled WGS sequence"/>
</dbReference>
<protein>
    <submittedName>
        <fullName evidence="2">Outer envelope protein 64 mitochondrial</fullName>
    </submittedName>
</protein>
<proteinExistence type="predicted"/>
<dbReference type="Gene3D" id="3.90.1300.10">
    <property type="entry name" value="Amidase signature (AS) domain"/>
    <property type="match status" value="1"/>
</dbReference>
<reference evidence="2" key="1">
    <citation type="submission" date="2020-07" db="EMBL/GenBank/DDBJ databases">
        <title>Ethylene signaling mediates host invasion by parasitic plants.</title>
        <authorList>
            <person name="Yoshida S."/>
        </authorList>
    </citation>
    <scope>NUCLEOTIDE SEQUENCE</scope>
    <source>
        <strain evidence="2">Okayama</strain>
    </source>
</reference>
<keyword evidence="1" id="KW-0472">Membrane</keyword>
<dbReference type="PANTHER" id="PTHR46310:SF7">
    <property type="entry name" value="AMIDASE 1"/>
    <property type="match status" value="1"/>
</dbReference>
<evidence type="ECO:0000313" key="2">
    <source>
        <dbReference type="EMBL" id="GFP92647.1"/>
    </source>
</evidence>
<comment type="caution">
    <text evidence="2">The sequence shown here is derived from an EMBL/GenBank/DDBJ whole genome shotgun (WGS) entry which is preliminary data.</text>
</comment>
<keyword evidence="3" id="KW-1185">Reference proteome</keyword>
<keyword evidence="1" id="KW-1133">Transmembrane helix</keyword>
<dbReference type="PANTHER" id="PTHR46310">
    <property type="entry name" value="AMIDASE 1"/>
    <property type="match status" value="1"/>
</dbReference>
<sequence>MLLFDVEGYVTGFGNPDLARTHSVATSTAPVVVSVLKAGATCIVKTVMDDMAYRLSAKWILKWFRRCGWCKACRFLRRYRHWRQRQNSSIVLWNFQFSSVSWDCFDSWRYSDGAEFRPLVRHGWFVREPLILKQVGKILLLLQDDIPATLGQLIIAQNCFNLLSISSLGLKDILVASVEKLYGTASIAELEACYVLPPKGVKDFIKVKIGNMRFSYRMLFYSLFFTFLLWFVFVLTAVDTIDGETKCSSIVLGLNIHIDNKENVVICS</sequence>
<evidence type="ECO:0000256" key="1">
    <source>
        <dbReference type="SAM" id="Phobius"/>
    </source>
</evidence>
<keyword evidence="2" id="KW-0946">Virion</keyword>
<dbReference type="EMBL" id="BMAC01000286">
    <property type="protein sequence ID" value="GFP92647.1"/>
    <property type="molecule type" value="Genomic_DNA"/>
</dbReference>
<dbReference type="SUPFAM" id="SSF75304">
    <property type="entry name" value="Amidase signature (AS) enzymes"/>
    <property type="match status" value="1"/>
</dbReference>
<dbReference type="OrthoDB" id="245563at2759"/>
<dbReference type="AlphaFoldDB" id="A0A830BX18"/>
<name>A0A830BX18_9LAMI</name>
<organism evidence="2 3">
    <name type="scientific">Phtheirospermum japonicum</name>
    <dbReference type="NCBI Taxonomy" id="374723"/>
    <lineage>
        <taxon>Eukaryota</taxon>
        <taxon>Viridiplantae</taxon>
        <taxon>Streptophyta</taxon>
        <taxon>Embryophyta</taxon>
        <taxon>Tracheophyta</taxon>
        <taxon>Spermatophyta</taxon>
        <taxon>Magnoliopsida</taxon>
        <taxon>eudicotyledons</taxon>
        <taxon>Gunneridae</taxon>
        <taxon>Pentapetalae</taxon>
        <taxon>asterids</taxon>
        <taxon>lamiids</taxon>
        <taxon>Lamiales</taxon>
        <taxon>Orobanchaceae</taxon>
        <taxon>Orobanchaceae incertae sedis</taxon>
        <taxon>Phtheirospermum</taxon>
    </lineage>
</organism>
<keyword evidence="2" id="KW-0261">Viral envelope protein</keyword>
<feature type="transmembrane region" description="Helical" evidence="1">
    <location>
        <begin position="218"/>
        <end position="238"/>
    </location>
</feature>
<accession>A0A830BX18</accession>
<dbReference type="InterPro" id="IPR036928">
    <property type="entry name" value="AS_sf"/>
</dbReference>